<organism evidence="1 2">
    <name type="scientific">Mycobacterium palustre</name>
    <dbReference type="NCBI Taxonomy" id="153971"/>
    <lineage>
        <taxon>Bacteria</taxon>
        <taxon>Bacillati</taxon>
        <taxon>Actinomycetota</taxon>
        <taxon>Actinomycetes</taxon>
        <taxon>Mycobacteriales</taxon>
        <taxon>Mycobacteriaceae</taxon>
        <taxon>Mycobacterium</taxon>
        <taxon>Mycobacterium simiae complex</taxon>
    </lineage>
</organism>
<dbReference type="AlphaFoldDB" id="A0A1X1ZUS3"/>
<evidence type="ECO:0000313" key="2">
    <source>
        <dbReference type="Proteomes" id="UP000193529"/>
    </source>
</evidence>
<protein>
    <submittedName>
        <fullName evidence="1">Uncharacterized protein</fullName>
    </submittedName>
</protein>
<sequence>MVPAGQVATLACSVWAAPEGEAEIPWLRPEAVEGAALVAPAACFSVTVEAEAPAVVHRRTVAVTVEAVAQAAPPAGCWVTAGQAVQAGFRLATPAARVVPGAPALFFLVMAGRVEWAANRCPKQALAASAAKLACSVQAAPAATAAPQLSA</sequence>
<proteinExistence type="predicted"/>
<accession>A0A1X1ZUS3</accession>
<evidence type="ECO:0000313" key="1">
    <source>
        <dbReference type="EMBL" id="ORW27787.1"/>
    </source>
</evidence>
<keyword evidence="2" id="KW-1185">Reference proteome</keyword>
<dbReference type="Proteomes" id="UP000193529">
    <property type="component" value="Unassembled WGS sequence"/>
</dbReference>
<name>A0A1X1ZUS3_9MYCO</name>
<reference evidence="1 2" key="1">
    <citation type="submission" date="2016-01" db="EMBL/GenBank/DDBJ databases">
        <title>The new phylogeny of the genus Mycobacterium.</title>
        <authorList>
            <person name="Tarcisio F."/>
            <person name="Conor M."/>
            <person name="Antonella G."/>
            <person name="Elisabetta G."/>
            <person name="Giulia F.S."/>
            <person name="Sara T."/>
            <person name="Anna F."/>
            <person name="Clotilde B."/>
            <person name="Roberto B."/>
            <person name="Veronica D.S."/>
            <person name="Fabio R."/>
            <person name="Monica P."/>
            <person name="Olivier J."/>
            <person name="Enrico T."/>
            <person name="Nicola S."/>
        </authorList>
    </citation>
    <scope>NUCLEOTIDE SEQUENCE [LARGE SCALE GENOMIC DNA]</scope>
    <source>
        <strain evidence="1 2">DSM 44572</strain>
    </source>
</reference>
<comment type="caution">
    <text evidence="1">The sequence shown here is derived from an EMBL/GenBank/DDBJ whole genome shotgun (WGS) entry which is preliminary data.</text>
</comment>
<gene>
    <name evidence="1" type="ORF">AWC19_02705</name>
</gene>
<dbReference type="EMBL" id="LQPJ01000070">
    <property type="protein sequence ID" value="ORW27787.1"/>
    <property type="molecule type" value="Genomic_DNA"/>
</dbReference>